<keyword evidence="3 6" id="KW-0808">Transferase</keyword>
<feature type="transmembrane region" description="Helical" evidence="4">
    <location>
        <begin position="311"/>
        <end position="332"/>
    </location>
</feature>
<evidence type="ECO:0000313" key="6">
    <source>
        <dbReference type="EMBL" id="GEO10099.1"/>
    </source>
</evidence>
<dbReference type="InterPro" id="IPR001173">
    <property type="entry name" value="Glyco_trans_2-like"/>
</dbReference>
<keyword evidence="4" id="KW-0472">Membrane</keyword>
<accession>A0A512BDR5</accession>
<keyword evidence="7" id="KW-1185">Reference proteome</keyword>
<keyword evidence="4" id="KW-0812">Transmembrane</keyword>
<reference evidence="6 7" key="1">
    <citation type="submission" date="2019-07" db="EMBL/GenBank/DDBJ databases">
        <title>Whole genome shotgun sequence of Segetibacter aerophilus NBRC 106135.</title>
        <authorList>
            <person name="Hosoyama A."/>
            <person name="Uohara A."/>
            <person name="Ohji S."/>
            <person name="Ichikawa N."/>
        </authorList>
    </citation>
    <scope>NUCLEOTIDE SEQUENCE [LARGE SCALE GENOMIC DNA]</scope>
    <source>
        <strain evidence="6 7">NBRC 106135</strain>
    </source>
</reference>
<comment type="similarity">
    <text evidence="1">Belongs to the glycosyltransferase 2 family.</text>
</comment>
<evidence type="ECO:0000256" key="2">
    <source>
        <dbReference type="ARBA" id="ARBA00022676"/>
    </source>
</evidence>
<dbReference type="GO" id="GO:0016757">
    <property type="term" value="F:glycosyltransferase activity"/>
    <property type="evidence" value="ECO:0007669"/>
    <property type="project" value="UniProtKB-KW"/>
</dbReference>
<dbReference type="PANTHER" id="PTHR43630:SF1">
    <property type="entry name" value="POLY-BETA-1,6-N-ACETYL-D-GLUCOSAMINE SYNTHASE"/>
    <property type="match status" value="1"/>
</dbReference>
<dbReference type="Gene3D" id="3.90.550.10">
    <property type="entry name" value="Spore Coat Polysaccharide Biosynthesis Protein SpsA, Chain A"/>
    <property type="match status" value="1"/>
</dbReference>
<feature type="transmembrane region" description="Helical" evidence="4">
    <location>
        <begin position="344"/>
        <end position="366"/>
    </location>
</feature>
<feature type="transmembrane region" description="Helical" evidence="4">
    <location>
        <begin position="12"/>
        <end position="35"/>
    </location>
</feature>
<dbReference type="EMBL" id="BJYT01000009">
    <property type="protein sequence ID" value="GEO10099.1"/>
    <property type="molecule type" value="Genomic_DNA"/>
</dbReference>
<evidence type="ECO:0000256" key="4">
    <source>
        <dbReference type="SAM" id="Phobius"/>
    </source>
</evidence>
<sequence>MIILDYWREIVFAVFCLVTFIQLFYYIAIFSRLAFYKVAPKFHSQQQPVSVIICARDEADNLARNLPGVLVQNYPTSNEVILVNHNSTDDTKYLIEEFQRTFKNLMPVSLTQDAMMISGKKFPLSMGIKSARYETLLLTDADCVPASENWIQLMQDGYKPETEIVLGYGAYTKAGSFLNKIIRFETYHSALQYLSYALAGIPYMGVGRNLSYKKEIFFKNKGFSSMNFIPGGDDDLFINKVATKTNTAIVIDPEAHTLSKAKKTWEEWFTQKTRHYSTAKYYQKKHKWLLGMYSVTQFLFYPLFIFTAIFFSWWIALCIFGVRLIVQAFIYFTTMKKLNEADLFPLFLLFELWMCVYYILFLPALFKKAKKSWN</sequence>
<dbReference type="AlphaFoldDB" id="A0A512BDR5"/>
<name>A0A512BDR5_9BACT</name>
<gene>
    <name evidence="6" type="ORF">SAE01_25950</name>
</gene>
<comment type="caution">
    <text evidence="6">The sequence shown here is derived from an EMBL/GenBank/DDBJ whole genome shotgun (WGS) entry which is preliminary data.</text>
</comment>
<protein>
    <submittedName>
        <fullName evidence="6">Glycosyl transferase family 2</fullName>
    </submittedName>
</protein>
<feature type="transmembrane region" description="Helical" evidence="4">
    <location>
        <begin position="288"/>
        <end position="305"/>
    </location>
</feature>
<evidence type="ECO:0000256" key="3">
    <source>
        <dbReference type="ARBA" id="ARBA00022679"/>
    </source>
</evidence>
<dbReference type="PANTHER" id="PTHR43630">
    <property type="entry name" value="POLY-BETA-1,6-N-ACETYL-D-GLUCOSAMINE SYNTHASE"/>
    <property type="match status" value="1"/>
</dbReference>
<dbReference type="Proteomes" id="UP000321513">
    <property type="component" value="Unassembled WGS sequence"/>
</dbReference>
<keyword evidence="2" id="KW-0328">Glycosyltransferase</keyword>
<dbReference type="InterPro" id="IPR029044">
    <property type="entry name" value="Nucleotide-diphossugar_trans"/>
</dbReference>
<dbReference type="Pfam" id="PF00535">
    <property type="entry name" value="Glycos_transf_2"/>
    <property type="match status" value="1"/>
</dbReference>
<dbReference type="SUPFAM" id="SSF53448">
    <property type="entry name" value="Nucleotide-diphospho-sugar transferases"/>
    <property type="match status" value="1"/>
</dbReference>
<evidence type="ECO:0000313" key="7">
    <source>
        <dbReference type="Proteomes" id="UP000321513"/>
    </source>
</evidence>
<evidence type="ECO:0000259" key="5">
    <source>
        <dbReference type="Pfam" id="PF00535"/>
    </source>
</evidence>
<keyword evidence="4" id="KW-1133">Transmembrane helix</keyword>
<organism evidence="6 7">
    <name type="scientific">Segetibacter aerophilus</name>
    <dbReference type="NCBI Taxonomy" id="670293"/>
    <lineage>
        <taxon>Bacteria</taxon>
        <taxon>Pseudomonadati</taxon>
        <taxon>Bacteroidota</taxon>
        <taxon>Chitinophagia</taxon>
        <taxon>Chitinophagales</taxon>
        <taxon>Chitinophagaceae</taxon>
        <taxon>Segetibacter</taxon>
    </lineage>
</organism>
<dbReference type="RefSeq" id="WP_170234158.1">
    <property type="nucleotide sequence ID" value="NZ_BJYT01000009.1"/>
</dbReference>
<evidence type="ECO:0000256" key="1">
    <source>
        <dbReference type="ARBA" id="ARBA00006739"/>
    </source>
</evidence>
<feature type="domain" description="Glycosyltransferase 2-like" evidence="5">
    <location>
        <begin position="50"/>
        <end position="180"/>
    </location>
</feature>
<proteinExistence type="inferred from homology"/>